<keyword evidence="2" id="KW-0315">Glutamine amidotransferase</keyword>
<dbReference type="GO" id="GO:0005829">
    <property type="term" value="C:cytosol"/>
    <property type="evidence" value="ECO:0007669"/>
    <property type="project" value="TreeGrafter"/>
</dbReference>
<dbReference type="GO" id="GO:0016740">
    <property type="term" value="F:transferase activity"/>
    <property type="evidence" value="ECO:0007669"/>
    <property type="project" value="UniProtKB-KW"/>
</dbReference>
<sequence>MAPPPLHIAILDTDNPVPTVLAKRGLYSNIFTSLLQDASSRLSYPTITTTAYDVVSGQYPPTTVLSTLSGIVITGSAASSYDKDPWVQQLDTWISFIYANYPQIKIFGSCFGHQIVCQSLLRDYGVRVERDGSGWEVGVHEIRLAQEFLGVFPESNSEGLPAASSSTLRLQFVHADHVVLTPSHHSPASSSLPSDWVLLGSTPHCHCQGVYQPSRVLTFQGHFEFDRFVNSETIKVFGPIAGWDDTRIDEALEAIDADDDSLRAAEMVVKFFARTAGSNIQRIHKPIKAARASKPRGVQKSTKEKTRRSGRIEAKSRPVLK</sequence>
<proteinExistence type="predicted"/>
<dbReference type="PANTHER" id="PTHR42695">
    <property type="entry name" value="GLUTAMINE AMIDOTRANSFERASE YLR126C-RELATED"/>
    <property type="match status" value="1"/>
</dbReference>
<reference evidence="2" key="1">
    <citation type="journal article" date="2020" name="Stud. Mycol.">
        <title>101 Dothideomycetes genomes: a test case for predicting lifestyles and emergence of pathogens.</title>
        <authorList>
            <person name="Haridas S."/>
            <person name="Albert R."/>
            <person name="Binder M."/>
            <person name="Bloem J."/>
            <person name="Labutti K."/>
            <person name="Salamov A."/>
            <person name="Andreopoulos B."/>
            <person name="Baker S."/>
            <person name="Barry K."/>
            <person name="Bills G."/>
            <person name="Bluhm B."/>
            <person name="Cannon C."/>
            <person name="Castanera R."/>
            <person name="Culley D."/>
            <person name="Daum C."/>
            <person name="Ezra D."/>
            <person name="Gonzalez J."/>
            <person name="Henrissat B."/>
            <person name="Kuo A."/>
            <person name="Liang C."/>
            <person name="Lipzen A."/>
            <person name="Lutzoni F."/>
            <person name="Magnuson J."/>
            <person name="Mondo S."/>
            <person name="Nolan M."/>
            <person name="Ohm R."/>
            <person name="Pangilinan J."/>
            <person name="Park H.-J."/>
            <person name="Ramirez L."/>
            <person name="Alfaro M."/>
            <person name="Sun H."/>
            <person name="Tritt A."/>
            <person name="Yoshinaga Y."/>
            <person name="Zwiers L.-H."/>
            <person name="Turgeon B."/>
            <person name="Goodwin S."/>
            <person name="Spatafora J."/>
            <person name="Crous P."/>
            <person name="Grigoriev I."/>
        </authorList>
    </citation>
    <scope>NUCLEOTIDE SEQUENCE</scope>
    <source>
        <strain evidence="2">CBS 269.34</strain>
    </source>
</reference>
<dbReference type="Proteomes" id="UP000799750">
    <property type="component" value="Unassembled WGS sequence"/>
</dbReference>
<organism evidence="2 3">
    <name type="scientific">Lophium mytilinum</name>
    <dbReference type="NCBI Taxonomy" id="390894"/>
    <lineage>
        <taxon>Eukaryota</taxon>
        <taxon>Fungi</taxon>
        <taxon>Dikarya</taxon>
        <taxon>Ascomycota</taxon>
        <taxon>Pezizomycotina</taxon>
        <taxon>Dothideomycetes</taxon>
        <taxon>Pleosporomycetidae</taxon>
        <taxon>Mytilinidiales</taxon>
        <taxon>Mytilinidiaceae</taxon>
        <taxon>Lophium</taxon>
    </lineage>
</organism>
<dbReference type="InterPro" id="IPR044992">
    <property type="entry name" value="ChyE-like"/>
</dbReference>
<dbReference type="InterPro" id="IPR029062">
    <property type="entry name" value="Class_I_gatase-like"/>
</dbReference>
<dbReference type="EMBL" id="MU004188">
    <property type="protein sequence ID" value="KAF2495755.1"/>
    <property type="molecule type" value="Genomic_DNA"/>
</dbReference>
<evidence type="ECO:0000313" key="3">
    <source>
        <dbReference type="Proteomes" id="UP000799750"/>
    </source>
</evidence>
<evidence type="ECO:0000256" key="1">
    <source>
        <dbReference type="SAM" id="MobiDB-lite"/>
    </source>
</evidence>
<feature type="compositionally biased region" description="Basic and acidic residues" evidence="1">
    <location>
        <begin position="310"/>
        <end position="321"/>
    </location>
</feature>
<gene>
    <name evidence="2" type="ORF">BU16DRAFT_508346</name>
</gene>
<dbReference type="GO" id="GO:0005634">
    <property type="term" value="C:nucleus"/>
    <property type="evidence" value="ECO:0007669"/>
    <property type="project" value="TreeGrafter"/>
</dbReference>
<dbReference type="CDD" id="cd01741">
    <property type="entry name" value="GATase1_1"/>
    <property type="match status" value="1"/>
</dbReference>
<keyword evidence="3" id="KW-1185">Reference proteome</keyword>
<feature type="compositionally biased region" description="Basic residues" evidence="1">
    <location>
        <begin position="285"/>
        <end position="294"/>
    </location>
</feature>
<dbReference type="OrthoDB" id="1669814at2759"/>
<evidence type="ECO:0000313" key="2">
    <source>
        <dbReference type="EMBL" id="KAF2495755.1"/>
    </source>
</evidence>
<name>A0A6A6QTN2_9PEZI</name>
<accession>A0A6A6QTN2</accession>
<protein>
    <submittedName>
        <fullName evidence="2">Class I glutamine amidotransferase-like protein</fullName>
    </submittedName>
</protein>
<dbReference type="AlphaFoldDB" id="A0A6A6QTN2"/>
<keyword evidence="2" id="KW-0808">Transferase</keyword>
<dbReference type="PANTHER" id="PTHR42695:SF6">
    <property type="entry name" value="GLUTAMINE AMIDOTRANSFERASE DOMAIN-CONTAINING PROTEIN"/>
    <property type="match status" value="1"/>
</dbReference>
<dbReference type="Gene3D" id="3.40.50.880">
    <property type="match status" value="1"/>
</dbReference>
<dbReference type="SUPFAM" id="SSF52317">
    <property type="entry name" value="Class I glutamine amidotransferase-like"/>
    <property type="match status" value="1"/>
</dbReference>
<feature type="region of interest" description="Disordered" evidence="1">
    <location>
        <begin position="285"/>
        <end position="321"/>
    </location>
</feature>